<evidence type="ECO:0000313" key="3">
    <source>
        <dbReference type="Proteomes" id="UP000198928"/>
    </source>
</evidence>
<dbReference type="Pfam" id="PF19054">
    <property type="entry name" value="DUF5753"/>
    <property type="match status" value="1"/>
</dbReference>
<organism evidence="2 3">
    <name type="scientific">Streptomyces pini</name>
    <dbReference type="NCBI Taxonomy" id="1520580"/>
    <lineage>
        <taxon>Bacteria</taxon>
        <taxon>Bacillati</taxon>
        <taxon>Actinomycetota</taxon>
        <taxon>Actinomycetes</taxon>
        <taxon>Kitasatosporales</taxon>
        <taxon>Streptomycetaceae</taxon>
        <taxon>Streptomyces</taxon>
    </lineage>
</organism>
<dbReference type="SMART" id="SM00530">
    <property type="entry name" value="HTH_XRE"/>
    <property type="match status" value="1"/>
</dbReference>
<evidence type="ECO:0000313" key="2">
    <source>
        <dbReference type="EMBL" id="SFK45217.1"/>
    </source>
</evidence>
<dbReference type="InterPro" id="IPR010982">
    <property type="entry name" value="Lambda_DNA-bd_dom_sf"/>
</dbReference>
<dbReference type="SUPFAM" id="SSF47413">
    <property type="entry name" value="lambda repressor-like DNA-binding domains"/>
    <property type="match status" value="1"/>
</dbReference>
<reference evidence="3" key="1">
    <citation type="submission" date="2016-10" db="EMBL/GenBank/DDBJ databases">
        <authorList>
            <person name="Varghese N."/>
            <person name="Submissions S."/>
        </authorList>
    </citation>
    <scope>NUCLEOTIDE SEQUENCE [LARGE SCALE GENOMIC DNA]</scope>
    <source>
        <strain evidence="3">PL19</strain>
    </source>
</reference>
<dbReference type="CDD" id="cd00093">
    <property type="entry name" value="HTH_XRE"/>
    <property type="match status" value="1"/>
</dbReference>
<name>A0A1I3ZMJ0_9ACTN</name>
<proteinExistence type="predicted"/>
<dbReference type="InterPro" id="IPR001387">
    <property type="entry name" value="Cro/C1-type_HTH"/>
</dbReference>
<accession>A0A1I3ZMJ0</accession>
<dbReference type="Gene3D" id="1.10.260.40">
    <property type="entry name" value="lambda repressor-like DNA-binding domains"/>
    <property type="match status" value="1"/>
</dbReference>
<dbReference type="Pfam" id="PF13560">
    <property type="entry name" value="HTH_31"/>
    <property type="match status" value="1"/>
</dbReference>
<dbReference type="Proteomes" id="UP000198928">
    <property type="component" value="Unassembled WGS sequence"/>
</dbReference>
<dbReference type="RefSeq" id="WP_093849316.1">
    <property type="nucleotide sequence ID" value="NZ_FOSG01000006.1"/>
</dbReference>
<dbReference type="GO" id="GO:0003677">
    <property type="term" value="F:DNA binding"/>
    <property type="evidence" value="ECO:0007669"/>
    <property type="project" value="InterPro"/>
</dbReference>
<gene>
    <name evidence="2" type="ORF">SAMN05192584_10687</name>
</gene>
<dbReference type="EMBL" id="FOSG01000006">
    <property type="protein sequence ID" value="SFK45217.1"/>
    <property type="molecule type" value="Genomic_DNA"/>
</dbReference>
<sequence>MTEVGTDDDTQLEFERGTGVLYVFGRQVKRFRMRLGMNREELGLVTGYSPATIASIEQGRRIPSDHFIDKADEMLDASEVLKEMKEEIRKARYPLFFQGAATLEREAVELHAYDSQVVNGLLQTEDYARCVFEMHRPALDDETIERRLAARMLRQEVFTKGSVSLMSYVMEEVVLRRPIGGTCVMRGQLERILQVGQKRNVDVQVMPTNREEHAGLAGPFKLIETSEGRRIAYAEVQKSSTLYTERKSVRELEAQYGIIRAQALTPSESMAFIERLLGET</sequence>
<keyword evidence="3" id="KW-1185">Reference proteome</keyword>
<feature type="domain" description="HTH cro/C1-type" evidence="1">
    <location>
        <begin position="28"/>
        <end position="64"/>
    </location>
</feature>
<dbReference type="InterPro" id="IPR043917">
    <property type="entry name" value="DUF5753"/>
</dbReference>
<evidence type="ECO:0000259" key="1">
    <source>
        <dbReference type="PROSITE" id="PS50943"/>
    </source>
</evidence>
<dbReference type="OrthoDB" id="3669136at2"/>
<dbReference type="PROSITE" id="PS50943">
    <property type="entry name" value="HTH_CROC1"/>
    <property type="match status" value="1"/>
</dbReference>
<dbReference type="AlphaFoldDB" id="A0A1I3ZMJ0"/>
<protein>
    <submittedName>
        <fullName evidence="2">Helix-turn-helix domain-containing protein</fullName>
    </submittedName>
</protein>